<evidence type="ECO:0000313" key="2">
    <source>
        <dbReference type="EMBL" id="MFN0257348.1"/>
    </source>
</evidence>
<dbReference type="RefSeq" id="WP_138724441.1">
    <property type="nucleotide sequence ID" value="NZ_SSHJ02000009.1"/>
</dbReference>
<evidence type="ECO:0000313" key="3">
    <source>
        <dbReference type="Proteomes" id="UP001517247"/>
    </source>
</evidence>
<dbReference type="Proteomes" id="UP001517247">
    <property type="component" value="Unassembled WGS sequence"/>
</dbReference>
<sequence>MHPILRNIIAVIAGIVFGGLVNSAIIMVSGNIIPPPNGVDVTTQEGLKASMHLFEPKHFIFPFLAHAVGTFIGAYVAARIATKKILLGMLIGFFFLFGGIWMIVILPSPIWFTLVDLAGAYLPVAYFAGRIAKGSKLEE</sequence>
<name>A0ABW9JC10_9SPHI</name>
<organism evidence="2 3">
    <name type="scientific">Pedobacter ureilyticus</name>
    <dbReference type="NCBI Taxonomy" id="1393051"/>
    <lineage>
        <taxon>Bacteria</taxon>
        <taxon>Pseudomonadati</taxon>
        <taxon>Bacteroidota</taxon>
        <taxon>Sphingobacteriia</taxon>
        <taxon>Sphingobacteriales</taxon>
        <taxon>Sphingobacteriaceae</taxon>
        <taxon>Pedobacter</taxon>
    </lineage>
</organism>
<feature type="transmembrane region" description="Helical" evidence="1">
    <location>
        <begin position="110"/>
        <end position="129"/>
    </location>
</feature>
<keyword evidence="1" id="KW-0812">Transmembrane</keyword>
<keyword evidence="1" id="KW-0472">Membrane</keyword>
<reference evidence="2 3" key="1">
    <citation type="submission" date="2024-12" db="EMBL/GenBank/DDBJ databases">
        <authorList>
            <person name="Hu S."/>
        </authorList>
    </citation>
    <scope>NUCLEOTIDE SEQUENCE [LARGE SCALE GENOMIC DNA]</scope>
    <source>
        <strain evidence="2 3">THG-T11</strain>
    </source>
</reference>
<gene>
    <name evidence="2" type="ORF">E6A44_017285</name>
</gene>
<comment type="caution">
    <text evidence="2">The sequence shown here is derived from an EMBL/GenBank/DDBJ whole genome shotgun (WGS) entry which is preliminary data.</text>
</comment>
<feature type="transmembrane region" description="Helical" evidence="1">
    <location>
        <begin position="85"/>
        <end position="104"/>
    </location>
</feature>
<feature type="transmembrane region" description="Helical" evidence="1">
    <location>
        <begin position="7"/>
        <end position="28"/>
    </location>
</feature>
<proteinExistence type="predicted"/>
<evidence type="ECO:0000256" key="1">
    <source>
        <dbReference type="SAM" id="Phobius"/>
    </source>
</evidence>
<keyword evidence="3" id="KW-1185">Reference proteome</keyword>
<accession>A0ABW9JC10</accession>
<protein>
    <submittedName>
        <fullName evidence="2">Uncharacterized protein</fullName>
    </submittedName>
</protein>
<keyword evidence="1" id="KW-1133">Transmembrane helix</keyword>
<dbReference type="EMBL" id="SSHJ02000009">
    <property type="protein sequence ID" value="MFN0257348.1"/>
    <property type="molecule type" value="Genomic_DNA"/>
</dbReference>
<feature type="transmembrane region" description="Helical" evidence="1">
    <location>
        <begin position="59"/>
        <end position="78"/>
    </location>
</feature>